<dbReference type="AlphaFoldDB" id="A0A0F9DJS3"/>
<accession>A0A0F9DJS3</accession>
<name>A0A0F9DJS3_9ZZZZ</name>
<comment type="caution">
    <text evidence="1">The sequence shown here is derived from an EMBL/GenBank/DDBJ whole genome shotgun (WGS) entry which is preliminary data.</text>
</comment>
<protein>
    <submittedName>
        <fullName evidence="1">Uncharacterized protein</fullName>
    </submittedName>
</protein>
<sequence length="103" mass="10830">MSYDVTELGRIGTGGGDILAIVDVSPDAATGDITFSNAAYAYPLAVIPLIEDPAANAQVAVQALKDGTTHNKINLKLWQATNSAAATNFKDFRLLVLLKDVVV</sequence>
<dbReference type="EMBL" id="LAZR01031322">
    <property type="protein sequence ID" value="KKL54096.1"/>
    <property type="molecule type" value="Genomic_DNA"/>
</dbReference>
<proteinExistence type="predicted"/>
<gene>
    <name evidence="1" type="ORF">LCGC14_2268810</name>
</gene>
<organism evidence="1">
    <name type="scientific">marine sediment metagenome</name>
    <dbReference type="NCBI Taxonomy" id="412755"/>
    <lineage>
        <taxon>unclassified sequences</taxon>
        <taxon>metagenomes</taxon>
        <taxon>ecological metagenomes</taxon>
    </lineage>
</organism>
<reference evidence="1" key="1">
    <citation type="journal article" date="2015" name="Nature">
        <title>Complex archaea that bridge the gap between prokaryotes and eukaryotes.</title>
        <authorList>
            <person name="Spang A."/>
            <person name="Saw J.H."/>
            <person name="Jorgensen S.L."/>
            <person name="Zaremba-Niedzwiedzka K."/>
            <person name="Martijn J."/>
            <person name="Lind A.E."/>
            <person name="van Eijk R."/>
            <person name="Schleper C."/>
            <person name="Guy L."/>
            <person name="Ettema T.J."/>
        </authorList>
    </citation>
    <scope>NUCLEOTIDE SEQUENCE</scope>
</reference>
<evidence type="ECO:0000313" key="1">
    <source>
        <dbReference type="EMBL" id="KKL54096.1"/>
    </source>
</evidence>